<evidence type="ECO:0000313" key="2">
    <source>
        <dbReference type="EMBL" id="RWX57299.1"/>
    </source>
</evidence>
<keyword evidence="3" id="KW-1185">Reference proteome</keyword>
<name>A0A3S3S3H5_9GAMM</name>
<proteinExistence type="predicted"/>
<sequence>MASMSDIHDAIKAADDEFERIFRQGDAAGIAALYTKKGQFLLPNSDFVTGREAIQTTFQALMDSGVKAVKLEALEVEGYGDTATEVGKYVLEDGSGLVLDKGKFVVIWKQEAGQWKLHRDIINSSMAAPQ</sequence>
<dbReference type="AlphaFoldDB" id="A0A3S3S3H5"/>
<dbReference type="SUPFAM" id="SSF54427">
    <property type="entry name" value="NTF2-like"/>
    <property type="match status" value="1"/>
</dbReference>
<accession>A0A3S3S3H5</accession>
<evidence type="ECO:0000259" key="1">
    <source>
        <dbReference type="Pfam" id="PF14534"/>
    </source>
</evidence>
<dbReference type="OrthoDB" id="9814425at2"/>
<dbReference type="InterPro" id="IPR032710">
    <property type="entry name" value="NTF2-like_dom_sf"/>
</dbReference>
<dbReference type="EMBL" id="RJLM01000001">
    <property type="protein sequence ID" value="RWX57299.1"/>
    <property type="molecule type" value="Genomic_DNA"/>
</dbReference>
<reference evidence="2 3" key="1">
    <citation type="submission" date="2018-11" db="EMBL/GenBank/DDBJ databases">
        <title>Photobacterium sp. BEI247 sp. nov., a marine bacterium isolated from Yongle Blue Hole in the South China Sea.</title>
        <authorList>
            <person name="Wang X."/>
        </authorList>
    </citation>
    <scope>NUCLEOTIDE SEQUENCE [LARGE SCALE GENOMIC DNA]</scope>
    <source>
        <strain evidence="3">BEI247</strain>
    </source>
</reference>
<dbReference type="Gene3D" id="3.10.450.50">
    <property type="match status" value="1"/>
</dbReference>
<gene>
    <name evidence="2" type="ORF">EDI28_04505</name>
</gene>
<dbReference type="Pfam" id="PF14534">
    <property type="entry name" value="DUF4440"/>
    <property type="match status" value="1"/>
</dbReference>
<dbReference type="InterPro" id="IPR027843">
    <property type="entry name" value="DUF4440"/>
</dbReference>
<dbReference type="RefSeq" id="WP_128782607.1">
    <property type="nucleotide sequence ID" value="NZ_RJLM01000001.1"/>
</dbReference>
<organism evidence="2 3">
    <name type="scientific">Photobacterium chitinilyticum</name>
    <dbReference type="NCBI Taxonomy" id="2485123"/>
    <lineage>
        <taxon>Bacteria</taxon>
        <taxon>Pseudomonadati</taxon>
        <taxon>Pseudomonadota</taxon>
        <taxon>Gammaproteobacteria</taxon>
        <taxon>Vibrionales</taxon>
        <taxon>Vibrionaceae</taxon>
        <taxon>Photobacterium</taxon>
    </lineage>
</organism>
<protein>
    <submittedName>
        <fullName evidence="2">DUF4440 domain-containing protein</fullName>
    </submittedName>
</protein>
<dbReference type="Proteomes" id="UP000287563">
    <property type="component" value="Unassembled WGS sequence"/>
</dbReference>
<feature type="domain" description="DUF4440" evidence="1">
    <location>
        <begin position="11"/>
        <end position="117"/>
    </location>
</feature>
<comment type="caution">
    <text evidence="2">The sequence shown here is derived from an EMBL/GenBank/DDBJ whole genome shotgun (WGS) entry which is preliminary data.</text>
</comment>
<evidence type="ECO:0000313" key="3">
    <source>
        <dbReference type="Proteomes" id="UP000287563"/>
    </source>
</evidence>